<accession>A0ABX6P8R1</accession>
<feature type="domain" description="BD-FAE-like" evidence="2">
    <location>
        <begin position="58"/>
        <end position="161"/>
    </location>
</feature>
<keyword evidence="1 3" id="KW-0378">Hydrolase</keyword>
<proteinExistence type="predicted"/>
<dbReference type="GO" id="GO:0016787">
    <property type="term" value="F:hydrolase activity"/>
    <property type="evidence" value="ECO:0007669"/>
    <property type="project" value="UniProtKB-KW"/>
</dbReference>
<evidence type="ECO:0000313" key="3">
    <source>
        <dbReference type="EMBL" id="QJW85760.1"/>
    </source>
</evidence>
<evidence type="ECO:0000313" key="4">
    <source>
        <dbReference type="Proteomes" id="UP000500826"/>
    </source>
</evidence>
<dbReference type="InterPro" id="IPR050300">
    <property type="entry name" value="GDXG_lipolytic_enzyme"/>
</dbReference>
<sequence>MAAVQAAVRALGATYKQDIAAGSQRVKDLYAPLLRSQSREGIAMTRDVPYGDHPRQVLDVFRPKHAAGADVVVFVHGGAFVRGAKSGPEGVYDNVLAWFARQGFVGVNVEYRLAPEAMYPGGAQDVGAAMEWVHDHIAGHGGNPARILLMGHSAGGTHVATYAMDPALSDFTCRARALVLASARLRADDSARNPNAGAVRSYFGDDAALYEARSPVTHAARCALPVLVAIAEHDNPLLDVYGLEFAHRIAARDGTAPRVVQCAGHNHMSIMAHFGSGEDALGPEILRFWEALP</sequence>
<dbReference type="Proteomes" id="UP000500826">
    <property type="component" value="Chromosome"/>
</dbReference>
<keyword evidence="4" id="KW-1185">Reference proteome</keyword>
<dbReference type="SUPFAM" id="SSF53474">
    <property type="entry name" value="alpha/beta-Hydrolases"/>
    <property type="match status" value="1"/>
</dbReference>
<dbReference type="Pfam" id="PF20434">
    <property type="entry name" value="BD-FAE"/>
    <property type="match status" value="1"/>
</dbReference>
<dbReference type="EMBL" id="CP053418">
    <property type="protein sequence ID" value="QJW85760.1"/>
    <property type="molecule type" value="Genomic_DNA"/>
</dbReference>
<dbReference type="PANTHER" id="PTHR48081">
    <property type="entry name" value="AB HYDROLASE SUPERFAMILY PROTEIN C4A8.06C"/>
    <property type="match status" value="1"/>
</dbReference>
<dbReference type="Gene3D" id="3.40.50.1820">
    <property type="entry name" value="alpha/beta hydrolase"/>
    <property type="match status" value="1"/>
</dbReference>
<reference evidence="3 4" key="1">
    <citation type="submission" date="2020-05" db="EMBL/GenBank/DDBJ databases">
        <title>Ramlibacter rhizophilus sp. nov., isolated from rhizosphere soil of national flower Mugunghwa from South Korea.</title>
        <authorList>
            <person name="Zheng-Fei Y."/>
            <person name="Huan T."/>
        </authorList>
    </citation>
    <scope>NUCLEOTIDE SEQUENCE [LARGE SCALE GENOMIC DNA]</scope>
    <source>
        <strain evidence="3 4">H242</strain>
    </source>
</reference>
<name>A0ABX6P8R1_9BURK</name>
<dbReference type="InterPro" id="IPR029058">
    <property type="entry name" value="AB_hydrolase_fold"/>
</dbReference>
<dbReference type="InterPro" id="IPR049492">
    <property type="entry name" value="BD-FAE-like_dom"/>
</dbReference>
<evidence type="ECO:0000259" key="2">
    <source>
        <dbReference type="Pfam" id="PF20434"/>
    </source>
</evidence>
<evidence type="ECO:0000256" key="1">
    <source>
        <dbReference type="ARBA" id="ARBA00022801"/>
    </source>
</evidence>
<protein>
    <submittedName>
        <fullName evidence="3">Alpha/beta hydrolase fold domain-containing protein</fullName>
    </submittedName>
</protein>
<gene>
    <name evidence="3" type="ORF">HK414_07565</name>
</gene>
<organism evidence="3 4">
    <name type="scientific">Ramlibacter terrae</name>
    <dbReference type="NCBI Taxonomy" id="2732511"/>
    <lineage>
        <taxon>Bacteria</taxon>
        <taxon>Pseudomonadati</taxon>
        <taxon>Pseudomonadota</taxon>
        <taxon>Betaproteobacteria</taxon>
        <taxon>Burkholderiales</taxon>
        <taxon>Comamonadaceae</taxon>
        <taxon>Ramlibacter</taxon>
    </lineage>
</organism>